<dbReference type="InterPro" id="IPR036866">
    <property type="entry name" value="RibonucZ/Hydroxyglut_hydro"/>
</dbReference>
<dbReference type="AlphaFoldDB" id="A0A558BK88"/>
<reference evidence="1 2" key="1">
    <citation type="submission" date="2019-07" db="EMBL/GenBank/DDBJ databases">
        <title>Hymenobacter sp. straun FUR1 Genome sequencing and assembly.</title>
        <authorList>
            <person name="Chhetri G."/>
        </authorList>
    </citation>
    <scope>NUCLEOTIDE SEQUENCE [LARGE SCALE GENOMIC DNA]</scope>
    <source>
        <strain evidence="1 2">Fur1</strain>
    </source>
</reference>
<dbReference type="Gene3D" id="3.60.15.10">
    <property type="entry name" value="Ribonuclease Z/Hydroxyacylglutathione hydrolase-like"/>
    <property type="match status" value="1"/>
</dbReference>
<accession>A0A558BK88</accession>
<proteinExistence type="predicted"/>
<sequence length="85" mass="9579">MPDLRKRLGDRWPKIQTIQVPHHGAVRNFNPAIVEAGMQAVISFGTTNTYGHPSAYVIGQLHRLRANPVLVTEQLETGLYSHSYR</sequence>
<dbReference type="EMBL" id="VMRJ01000008">
    <property type="protein sequence ID" value="TVT36929.1"/>
    <property type="molecule type" value="Genomic_DNA"/>
</dbReference>
<evidence type="ECO:0000313" key="1">
    <source>
        <dbReference type="EMBL" id="TVT36929.1"/>
    </source>
</evidence>
<evidence type="ECO:0000313" key="2">
    <source>
        <dbReference type="Proteomes" id="UP000317624"/>
    </source>
</evidence>
<protein>
    <submittedName>
        <fullName evidence="1">Uncharacterized protein</fullName>
    </submittedName>
</protein>
<name>A0A558BK88_9BACT</name>
<dbReference type="OrthoDB" id="7177610at2"/>
<dbReference type="RefSeq" id="WP_144853042.1">
    <property type="nucleotide sequence ID" value="NZ_VMRJ01000008.1"/>
</dbReference>
<gene>
    <name evidence="1" type="ORF">FNT36_23965</name>
</gene>
<dbReference type="Proteomes" id="UP000317624">
    <property type="component" value="Unassembled WGS sequence"/>
</dbReference>
<comment type="caution">
    <text evidence="1">The sequence shown here is derived from an EMBL/GenBank/DDBJ whole genome shotgun (WGS) entry which is preliminary data.</text>
</comment>
<keyword evidence="2" id="KW-1185">Reference proteome</keyword>
<organism evidence="1 2">
    <name type="scientific">Hymenobacter setariae</name>
    <dbReference type="NCBI Taxonomy" id="2594794"/>
    <lineage>
        <taxon>Bacteria</taxon>
        <taxon>Pseudomonadati</taxon>
        <taxon>Bacteroidota</taxon>
        <taxon>Cytophagia</taxon>
        <taxon>Cytophagales</taxon>
        <taxon>Hymenobacteraceae</taxon>
        <taxon>Hymenobacter</taxon>
    </lineage>
</organism>